<dbReference type="Gene3D" id="2.40.50.100">
    <property type="match status" value="1"/>
</dbReference>
<evidence type="ECO:0000313" key="3">
    <source>
        <dbReference type="Proteomes" id="UP000596329"/>
    </source>
</evidence>
<dbReference type="EMBL" id="CP059075">
    <property type="protein sequence ID" value="QRE02887.1"/>
    <property type="molecule type" value="Genomic_DNA"/>
</dbReference>
<dbReference type="Pfam" id="PF25917">
    <property type="entry name" value="BSH_RND"/>
    <property type="match status" value="1"/>
</dbReference>
<dbReference type="Gene3D" id="2.40.420.20">
    <property type="match status" value="1"/>
</dbReference>
<dbReference type="SUPFAM" id="SSF111369">
    <property type="entry name" value="HlyD-like secretion proteins"/>
    <property type="match status" value="1"/>
</dbReference>
<organism evidence="2 3">
    <name type="scientific">Flavobacterium psychrophilum</name>
    <dbReference type="NCBI Taxonomy" id="96345"/>
    <lineage>
        <taxon>Bacteria</taxon>
        <taxon>Pseudomonadati</taxon>
        <taxon>Bacteroidota</taxon>
        <taxon>Flavobacteriia</taxon>
        <taxon>Flavobacteriales</taxon>
        <taxon>Flavobacteriaceae</taxon>
        <taxon>Flavobacterium</taxon>
    </lineage>
</organism>
<sequence length="376" mass="42355">MKEKKYFRNKNSTKILNKISPVIALLSLFACGKKTEQTKVERKNITEMIFASGTLKADKEYNLMSQTEGYITKINFNEGDEVQTGTILAIINNPQSATNTNSSSKLLKIAKNNSTYKAPLLLQTKANLEVAKAKLQQDELQEARYKRLIEANATSKLEYENKIIATKTSKATLLSLAQQYQNLLIQANEQVIILNQQLENSQTIQDFNQVKALANGKIYKQKKQVGDYVRKGDIIAILANNKKIYANLNIDETNIAKIKLNQEIIIKLNVNALKRYKAKVSEILPTFDEQSQSFIVKAIFTKPIDFAISGTQLEANILVSQCKNTLVIPRSYLGYGNKVLNTNKKQINVRTGIISSNYVQILQGLKENQTILKELD</sequence>
<name>A0A7U2ND25_FLAPS</name>
<dbReference type="GO" id="GO:1990281">
    <property type="term" value="C:efflux pump complex"/>
    <property type="evidence" value="ECO:0007669"/>
    <property type="project" value="TreeGrafter"/>
</dbReference>
<protein>
    <submittedName>
        <fullName evidence="2">Efflux RND transporter periplasmic adaptor subunit</fullName>
    </submittedName>
</protein>
<dbReference type="Proteomes" id="UP000596329">
    <property type="component" value="Chromosome"/>
</dbReference>
<dbReference type="PANTHER" id="PTHR30469:SF15">
    <property type="entry name" value="HLYD FAMILY OF SECRETION PROTEINS"/>
    <property type="match status" value="1"/>
</dbReference>
<accession>A0A7U2ND25</accession>
<evidence type="ECO:0000313" key="2">
    <source>
        <dbReference type="EMBL" id="QRE02887.1"/>
    </source>
</evidence>
<reference evidence="2 3" key="1">
    <citation type="submission" date="2020-07" db="EMBL/GenBank/DDBJ databases">
        <title>Genomic characterization of Flavobacterium psychrophilum strains.</title>
        <authorList>
            <person name="Castillo D."/>
            <person name="Jorgensen J."/>
            <person name="Middelboe M."/>
        </authorList>
    </citation>
    <scope>NUCLEOTIDE SEQUENCE [LARGE SCALE GENOMIC DNA]</scope>
    <source>
        <strain evidence="2 3">FPS-R7</strain>
    </source>
</reference>
<dbReference type="Gene3D" id="2.40.30.170">
    <property type="match status" value="1"/>
</dbReference>
<dbReference type="GO" id="GO:0015562">
    <property type="term" value="F:efflux transmembrane transporter activity"/>
    <property type="evidence" value="ECO:0007669"/>
    <property type="project" value="TreeGrafter"/>
</dbReference>
<dbReference type="InterPro" id="IPR058625">
    <property type="entry name" value="MdtA-like_BSH"/>
</dbReference>
<proteinExistence type="predicted"/>
<gene>
    <name evidence="2" type="ORF">H0H26_08170</name>
</gene>
<feature type="domain" description="Multidrug resistance protein MdtA-like barrel-sandwich hybrid" evidence="1">
    <location>
        <begin position="63"/>
        <end position="235"/>
    </location>
</feature>
<dbReference type="Gene3D" id="1.10.287.470">
    <property type="entry name" value="Helix hairpin bin"/>
    <property type="match status" value="1"/>
</dbReference>
<dbReference type="RefSeq" id="WP_203095603.1">
    <property type="nucleotide sequence ID" value="NZ_CP059075.1"/>
</dbReference>
<dbReference type="PANTHER" id="PTHR30469">
    <property type="entry name" value="MULTIDRUG RESISTANCE PROTEIN MDTA"/>
    <property type="match status" value="1"/>
</dbReference>
<evidence type="ECO:0000259" key="1">
    <source>
        <dbReference type="Pfam" id="PF25917"/>
    </source>
</evidence>
<dbReference type="PROSITE" id="PS51257">
    <property type="entry name" value="PROKAR_LIPOPROTEIN"/>
    <property type="match status" value="1"/>
</dbReference>
<dbReference type="AlphaFoldDB" id="A0A7U2ND25"/>